<name>A0A8K0SP34_9HYPO</name>
<dbReference type="Proteomes" id="UP000813444">
    <property type="component" value="Unassembled WGS sequence"/>
</dbReference>
<dbReference type="AlphaFoldDB" id="A0A8K0SP34"/>
<organism evidence="2 3">
    <name type="scientific">Stachybotrys elegans</name>
    <dbReference type="NCBI Taxonomy" id="80388"/>
    <lineage>
        <taxon>Eukaryota</taxon>
        <taxon>Fungi</taxon>
        <taxon>Dikarya</taxon>
        <taxon>Ascomycota</taxon>
        <taxon>Pezizomycotina</taxon>
        <taxon>Sordariomycetes</taxon>
        <taxon>Hypocreomycetidae</taxon>
        <taxon>Hypocreales</taxon>
        <taxon>Stachybotryaceae</taxon>
        <taxon>Stachybotrys</taxon>
    </lineage>
</organism>
<feature type="compositionally biased region" description="Basic and acidic residues" evidence="1">
    <location>
        <begin position="34"/>
        <end position="43"/>
    </location>
</feature>
<feature type="compositionally biased region" description="Basic and acidic residues" evidence="1">
    <location>
        <begin position="103"/>
        <end position="115"/>
    </location>
</feature>
<accession>A0A8K0SP34</accession>
<evidence type="ECO:0000313" key="3">
    <source>
        <dbReference type="Proteomes" id="UP000813444"/>
    </source>
</evidence>
<comment type="caution">
    <text evidence="2">The sequence shown here is derived from an EMBL/GenBank/DDBJ whole genome shotgun (WGS) entry which is preliminary data.</text>
</comment>
<evidence type="ECO:0000256" key="1">
    <source>
        <dbReference type="SAM" id="MobiDB-lite"/>
    </source>
</evidence>
<proteinExistence type="predicted"/>
<keyword evidence="3" id="KW-1185">Reference proteome</keyword>
<feature type="non-terminal residue" evidence="2">
    <location>
        <position position="1"/>
    </location>
</feature>
<sequence length="211" mass="22935">FLLQKSIFIVPNNSPEKEARKLLHVGPSLLRSEATSKKRDISHRQAGSAAIRYPPLASDEPPDRYLAPPGGDPAWRRGSTARARWSIPGQSDHARTRAPTKLKRGEASPKPRLDPRATVTNLGSQLVKALMRCVLSQDLPGLGDGPAPLPSADQSKSRERNAELGCAFMVFSFLLFTPLEGLGTRNWNCQFVPVYGWAAALAPYAVTSLGI</sequence>
<evidence type="ECO:0000313" key="2">
    <source>
        <dbReference type="EMBL" id="KAH7313769.1"/>
    </source>
</evidence>
<reference evidence="2" key="1">
    <citation type="journal article" date="2021" name="Nat. Commun.">
        <title>Genetic determinants of endophytism in the Arabidopsis root mycobiome.</title>
        <authorList>
            <person name="Mesny F."/>
            <person name="Miyauchi S."/>
            <person name="Thiergart T."/>
            <person name="Pickel B."/>
            <person name="Atanasova L."/>
            <person name="Karlsson M."/>
            <person name="Huettel B."/>
            <person name="Barry K.W."/>
            <person name="Haridas S."/>
            <person name="Chen C."/>
            <person name="Bauer D."/>
            <person name="Andreopoulos W."/>
            <person name="Pangilinan J."/>
            <person name="LaButti K."/>
            <person name="Riley R."/>
            <person name="Lipzen A."/>
            <person name="Clum A."/>
            <person name="Drula E."/>
            <person name="Henrissat B."/>
            <person name="Kohler A."/>
            <person name="Grigoriev I.V."/>
            <person name="Martin F.M."/>
            <person name="Hacquard S."/>
        </authorList>
    </citation>
    <scope>NUCLEOTIDE SEQUENCE</scope>
    <source>
        <strain evidence="2">MPI-CAGE-CH-0235</strain>
    </source>
</reference>
<feature type="region of interest" description="Disordered" evidence="1">
    <location>
        <begin position="33"/>
        <end position="116"/>
    </location>
</feature>
<gene>
    <name evidence="2" type="ORF">B0I35DRAFT_505205</name>
</gene>
<dbReference type="EMBL" id="JAGPNK010000009">
    <property type="protein sequence ID" value="KAH7313769.1"/>
    <property type="molecule type" value="Genomic_DNA"/>
</dbReference>
<protein>
    <submittedName>
        <fullName evidence="2">Uncharacterized protein</fullName>
    </submittedName>
</protein>